<comment type="caution">
    <text evidence="3">The sequence shown here is derived from an EMBL/GenBank/DDBJ whole genome shotgun (WGS) entry which is preliminary data.</text>
</comment>
<protein>
    <submittedName>
        <fullName evidence="3">RND transporter</fullName>
    </submittedName>
</protein>
<comment type="subcellular location">
    <subcellularLocation>
        <location evidence="2">Cell membrane</location>
        <topology evidence="2">Lipid-anchor</topology>
    </subcellularLocation>
</comment>
<dbReference type="InterPro" id="IPR010131">
    <property type="entry name" value="MdtP/NodT-like"/>
</dbReference>
<keyword evidence="2" id="KW-0472">Membrane</keyword>
<keyword evidence="2" id="KW-1134">Transmembrane beta strand</keyword>
<reference evidence="3 4" key="1">
    <citation type="submission" date="2017-08" db="EMBL/GenBank/DDBJ databases">
        <title>Infants hospitalized years apart are colonized by the same room-sourced microbial strains.</title>
        <authorList>
            <person name="Brooks B."/>
            <person name="Olm M.R."/>
            <person name="Firek B.A."/>
            <person name="Baker R."/>
            <person name="Thomas B.C."/>
            <person name="Morowitz M.J."/>
            <person name="Banfield J.F."/>
        </authorList>
    </citation>
    <scope>NUCLEOTIDE SEQUENCE [LARGE SCALE GENOMIC DNA]</scope>
    <source>
        <strain evidence="3">S2_012_000_R2_81</strain>
    </source>
</reference>
<dbReference type="GO" id="GO:0015562">
    <property type="term" value="F:efflux transmembrane transporter activity"/>
    <property type="evidence" value="ECO:0007669"/>
    <property type="project" value="InterPro"/>
</dbReference>
<dbReference type="Gene3D" id="1.20.1600.10">
    <property type="entry name" value="Outer membrane efflux proteins (OEP)"/>
    <property type="match status" value="1"/>
</dbReference>
<keyword evidence="2" id="KW-0449">Lipoprotein</keyword>
<dbReference type="NCBIfam" id="TIGR01845">
    <property type="entry name" value="outer_NodT"/>
    <property type="match status" value="1"/>
</dbReference>
<dbReference type="PANTHER" id="PTHR30203:SF29">
    <property type="entry name" value="PROTEIN CYAE"/>
    <property type="match status" value="1"/>
</dbReference>
<keyword evidence="2" id="KW-0564">Palmitate</keyword>
<keyword evidence="2" id="KW-0732">Signal</keyword>
<dbReference type="SUPFAM" id="SSF56954">
    <property type="entry name" value="Outer membrane efflux proteins (OEP)"/>
    <property type="match status" value="1"/>
</dbReference>
<evidence type="ECO:0000313" key="3">
    <source>
        <dbReference type="EMBL" id="PZP30725.1"/>
    </source>
</evidence>
<dbReference type="AlphaFoldDB" id="A0A2W5DFQ0"/>
<feature type="signal peptide" evidence="2">
    <location>
        <begin position="1"/>
        <end position="22"/>
    </location>
</feature>
<feature type="chain" id="PRO_5015798073" evidence="2">
    <location>
        <begin position="23"/>
        <end position="475"/>
    </location>
</feature>
<gene>
    <name evidence="3" type="ORF">DI603_14480</name>
</gene>
<organism evidence="3 4">
    <name type="scientific">Roseateles depolymerans</name>
    <dbReference type="NCBI Taxonomy" id="76731"/>
    <lineage>
        <taxon>Bacteria</taxon>
        <taxon>Pseudomonadati</taxon>
        <taxon>Pseudomonadota</taxon>
        <taxon>Betaproteobacteria</taxon>
        <taxon>Burkholderiales</taxon>
        <taxon>Sphaerotilaceae</taxon>
        <taxon>Roseateles</taxon>
    </lineage>
</organism>
<proteinExistence type="inferred from homology"/>
<dbReference type="PROSITE" id="PS51257">
    <property type="entry name" value="PROKAR_LIPOPROTEIN"/>
    <property type="match status" value="1"/>
</dbReference>
<keyword evidence="2" id="KW-0812">Transmembrane</keyword>
<dbReference type="PANTHER" id="PTHR30203">
    <property type="entry name" value="OUTER MEMBRANE CATION EFFLUX PROTEIN"/>
    <property type="match status" value="1"/>
</dbReference>
<dbReference type="Pfam" id="PF02321">
    <property type="entry name" value="OEP"/>
    <property type="match status" value="2"/>
</dbReference>
<dbReference type="EMBL" id="QFOD01000013">
    <property type="protein sequence ID" value="PZP30725.1"/>
    <property type="molecule type" value="Genomic_DNA"/>
</dbReference>
<dbReference type="InterPro" id="IPR003423">
    <property type="entry name" value="OMP_efflux"/>
</dbReference>
<evidence type="ECO:0000256" key="2">
    <source>
        <dbReference type="RuleBase" id="RU362097"/>
    </source>
</evidence>
<accession>A0A2W5DFQ0</accession>
<dbReference type="GO" id="GO:0005886">
    <property type="term" value="C:plasma membrane"/>
    <property type="evidence" value="ECO:0007669"/>
    <property type="project" value="UniProtKB-SubCell"/>
</dbReference>
<name>A0A2W5DFQ0_9BURK</name>
<evidence type="ECO:0000256" key="1">
    <source>
        <dbReference type="ARBA" id="ARBA00007613"/>
    </source>
</evidence>
<comment type="similarity">
    <text evidence="1 2">Belongs to the outer membrane factor (OMF) (TC 1.B.17) family.</text>
</comment>
<sequence length="475" mass="49305">MRHLTPYFALLAALGLTGCAGTATPTGSPPPVAPQWHADLPHAGELGDLRAWWAQFDDPLLARLVEAGQAASPTLATAAANIAEARAARVAGRAALLPTLDLSASASRGRAEPGAPAGSVASAALQASWELDLFGGLRAGADAAQARLAARDAAWHEARVLVAAEVASAYADLRACEQRRQQLDQDASSRELTADITEAAARVGVRSWVSADLARASAAEGQVLRQQQQAQCELTVKSLVALTALGEPELRRLLAERTARLPQPREFAVPGVPAALLAQRPDVHAAGLELSAASADATQADAQRWPRITLAGTVGTARSQGLGASAEGGVWTLGPVSVTLPLFDGGVRRANVEAARARHTAALAVYAARLRTAIEEVERALVALQATARRSGDALAAERGYERAYQATAASYGAGAESLLVLEDARRSLLAAQGTRQALQRERLAAWIALYRATGGGWQAPAVSLTHNAAATPGL</sequence>
<dbReference type="Proteomes" id="UP000249633">
    <property type="component" value="Unassembled WGS sequence"/>
</dbReference>
<dbReference type="Gene3D" id="2.20.200.10">
    <property type="entry name" value="Outer membrane efflux proteins (OEP)"/>
    <property type="match status" value="1"/>
</dbReference>
<evidence type="ECO:0000313" key="4">
    <source>
        <dbReference type="Proteomes" id="UP000249633"/>
    </source>
</evidence>